<reference evidence="1" key="2">
    <citation type="submission" date="2018-08" db="UniProtKB">
        <authorList>
            <consortium name="EnsemblPlants"/>
        </authorList>
    </citation>
    <scope>IDENTIFICATION</scope>
    <source>
        <strain evidence="1">Yugu1</strain>
    </source>
</reference>
<reference evidence="2" key="1">
    <citation type="journal article" date="2012" name="Nat. Biotechnol.">
        <title>Reference genome sequence of the model plant Setaria.</title>
        <authorList>
            <person name="Bennetzen J.L."/>
            <person name="Schmutz J."/>
            <person name="Wang H."/>
            <person name="Percifield R."/>
            <person name="Hawkins J."/>
            <person name="Pontaroli A.C."/>
            <person name="Estep M."/>
            <person name="Feng L."/>
            <person name="Vaughn J.N."/>
            <person name="Grimwood J."/>
            <person name="Jenkins J."/>
            <person name="Barry K."/>
            <person name="Lindquist E."/>
            <person name="Hellsten U."/>
            <person name="Deshpande S."/>
            <person name="Wang X."/>
            <person name="Wu X."/>
            <person name="Mitros T."/>
            <person name="Triplett J."/>
            <person name="Yang X."/>
            <person name="Ye C.Y."/>
            <person name="Mauro-Herrera M."/>
            <person name="Wang L."/>
            <person name="Li P."/>
            <person name="Sharma M."/>
            <person name="Sharma R."/>
            <person name="Ronald P.C."/>
            <person name="Panaud O."/>
            <person name="Kellogg E.A."/>
            <person name="Brutnell T.P."/>
            <person name="Doust A.N."/>
            <person name="Tuskan G.A."/>
            <person name="Rokhsar D."/>
            <person name="Devos K.M."/>
        </authorList>
    </citation>
    <scope>NUCLEOTIDE SEQUENCE [LARGE SCALE GENOMIC DNA]</scope>
    <source>
        <strain evidence="2">cv. Yugu1</strain>
    </source>
</reference>
<dbReference type="EMBL" id="AGNK02000182">
    <property type="status" value="NOT_ANNOTATED_CDS"/>
    <property type="molecule type" value="Genomic_DNA"/>
</dbReference>
<evidence type="ECO:0000313" key="2">
    <source>
        <dbReference type="Proteomes" id="UP000004995"/>
    </source>
</evidence>
<evidence type="ECO:0000313" key="1">
    <source>
        <dbReference type="EnsemblPlants" id="KQL29178"/>
    </source>
</evidence>
<dbReference type="AlphaFoldDB" id="K3YXH6"/>
<dbReference type="InParanoid" id="K3YXH6"/>
<dbReference type="HOGENOM" id="CLU_2890055_0_0_1"/>
<organism evidence="1 2">
    <name type="scientific">Setaria italica</name>
    <name type="common">Foxtail millet</name>
    <name type="synonym">Panicum italicum</name>
    <dbReference type="NCBI Taxonomy" id="4555"/>
    <lineage>
        <taxon>Eukaryota</taxon>
        <taxon>Viridiplantae</taxon>
        <taxon>Streptophyta</taxon>
        <taxon>Embryophyta</taxon>
        <taxon>Tracheophyta</taxon>
        <taxon>Spermatophyta</taxon>
        <taxon>Magnoliopsida</taxon>
        <taxon>Liliopsida</taxon>
        <taxon>Poales</taxon>
        <taxon>Poaceae</taxon>
        <taxon>PACMAD clade</taxon>
        <taxon>Panicoideae</taxon>
        <taxon>Panicodae</taxon>
        <taxon>Paniceae</taxon>
        <taxon>Cenchrinae</taxon>
        <taxon>Setaria</taxon>
    </lineage>
</organism>
<dbReference type="Gramene" id="KQL29178">
    <property type="protein sequence ID" value="KQL29178"/>
    <property type="gene ID" value="SETIT_018972mg"/>
</dbReference>
<dbReference type="EnsemblPlants" id="KQL29178">
    <property type="protein sequence ID" value="KQL29178"/>
    <property type="gene ID" value="SETIT_018972mg"/>
</dbReference>
<protein>
    <submittedName>
        <fullName evidence="1">Uncharacterized protein</fullName>
    </submittedName>
</protein>
<proteinExistence type="predicted"/>
<name>K3YXH6_SETIT</name>
<sequence>MDLMGLTVALFGSPVCSRSPAQAQKGATCSLRSRKQSLFPCSASTRPLAHPIAFRIHLEAQAH</sequence>
<accession>K3YXH6</accession>
<dbReference type="Proteomes" id="UP000004995">
    <property type="component" value="Unassembled WGS sequence"/>
</dbReference>
<keyword evidence="2" id="KW-1185">Reference proteome</keyword>